<evidence type="ECO:0000256" key="7">
    <source>
        <dbReference type="RuleBase" id="RU079119"/>
    </source>
</evidence>
<keyword evidence="5 7" id="KW-0472">Membrane</keyword>
<dbReference type="GO" id="GO:0016020">
    <property type="term" value="C:membrane"/>
    <property type="evidence" value="ECO:0007669"/>
    <property type="project" value="UniProtKB-SubCell"/>
</dbReference>
<reference evidence="10" key="2">
    <citation type="submission" date="2015-08" db="UniProtKB">
        <authorList>
            <consortium name="WormBaseParasite"/>
        </authorList>
    </citation>
    <scope>IDENTIFICATION</scope>
</reference>
<organism evidence="9 10">
    <name type="scientific">Strongyloides venezuelensis</name>
    <name type="common">Threadworm</name>
    <dbReference type="NCBI Taxonomy" id="75913"/>
    <lineage>
        <taxon>Eukaryota</taxon>
        <taxon>Metazoa</taxon>
        <taxon>Ecdysozoa</taxon>
        <taxon>Nematoda</taxon>
        <taxon>Chromadorea</taxon>
        <taxon>Rhabditida</taxon>
        <taxon>Tylenchina</taxon>
        <taxon>Panagrolaimomorpha</taxon>
        <taxon>Strongyloidoidea</taxon>
        <taxon>Strongyloididae</taxon>
        <taxon>Strongyloides</taxon>
    </lineage>
</organism>
<evidence type="ECO:0000256" key="2">
    <source>
        <dbReference type="ARBA" id="ARBA00022679"/>
    </source>
</evidence>
<evidence type="ECO:0000256" key="1">
    <source>
        <dbReference type="ARBA" id="ARBA00004141"/>
    </source>
</evidence>
<evidence type="ECO:0000256" key="4">
    <source>
        <dbReference type="ARBA" id="ARBA00022989"/>
    </source>
</evidence>
<evidence type="ECO:0000256" key="6">
    <source>
        <dbReference type="ARBA" id="ARBA00023315"/>
    </source>
</evidence>
<accession>A0A0K0F795</accession>
<dbReference type="GO" id="GO:0019706">
    <property type="term" value="F:protein-cysteine S-palmitoyltransferase activity"/>
    <property type="evidence" value="ECO:0007669"/>
    <property type="project" value="UniProtKB-EC"/>
</dbReference>
<evidence type="ECO:0000313" key="9">
    <source>
        <dbReference type="Proteomes" id="UP000035680"/>
    </source>
</evidence>
<dbReference type="InterPro" id="IPR001594">
    <property type="entry name" value="Palmitoyltrfase_DHHC"/>
</dbReference>
<keyword evidence="3 7" id="KW-0812">Transmembrane</keyword>
<comment type="catalytic activity">
    <reaction evidence="7">
        <text>L-cysteinyl-[protein] + hexadecanoyl-CoA = S-hexadecanoyl-L-cysteinyl-[protein] + CoA</text>
        <dbReference type="Rhea" id="RHEA:36683"/>
        <dbReference type="Rhea" id="RHEA-COMP:10131"/>
        <dbReference type="Rhea" id="RHEA-COMP:11032"/>
        <dbReference type="ChEBI" id="CHEBI:29950"/>
        <dbReference type="ChEBI" id="CHEBI:57287"/>
        <dbReference type="ChEBI" id="CHEBI:57379"/>
        <dbReference type="ChEBI" id="CHEBI:74151"/>
        <dbReference type="EC" id="2.3.1.225"/>
    </reaction>
</comment>
<name>A0A0K0F795_STRVS</name>
<dbReference type="AlphaFoldDB" id="A0A0K0F795"/>
<comment type="subcellular location">
    <subcellularLocation>
        <location evidence="1">Membrane</location>
        <topology evidence="1">Multi-pass membrane protein</topology>
    </subcellularLocation>
</comment>
<feature type="transmembrane region" description="Helical" evidence="7">
    <location>
        <begin position="55"/>
        <end position="81"/>
    </location>
</feature>
<dbReference type="PROSITE" id="PS50216">
    <property type="entry name" value="DHHC"/>
    <property type="match status" value="1"/>
</dbReference>
<protein>
    <recommendedName>
        <fullName evidence="7">Palmitoyltransferase</fullName>
        <ecNumber evidence="7">2.3.1.225</ecNumber>
    </recommendedName>
</protein>
<dbReference type="WBParaSite" id="SVE_0469100.1">
    <property type="protein sequence ID" value="SVE_0469100.1"/>
    <property type="gene ID" value="SVE_0469100"/>
</dbReference>
<evidence type="ECO:0000259" key="8">
    <source>
        <dbReference type="Pfam" id="PF01529"/>
    </source>
</evidence>
<comment type="similarity">
    <text evidence="7">Belongs to the DHHC palmitoyltransferase family.</text>
</comment>
<proteinExistence type="inferred from homology"/>
<reference evidence="9" key="1">
    <citation type="submission" date="2014-07" db="EMBL/GenBank/DDBJ databases">
        <authorList>
            <person name="Martin A.A"/>
            <person name="De Silva N."/>
        </authorList>
    </citation>
    <scope>NUCLEOTIDE SEQUENCE</scope>
</reference>
<feature type="transmembrane region" description="Helical" evidence="7">
    <location>
        <begin position="255"/>
        <end position="278"/>
    </location>
</feature>
<evidence type="ECO:0000256" key="3">
    <source>
        <dbReference type="ARBA" id="ARBA00022692"/>
    </source>
</evidence>
<feature type="transmembrane region" description="Helical" evidence="7">
    <location>
        <begin position="88"/>
        <end position="106"/>
    </location>
</feature>
<feature type="domain" description="Palmitoyltransferase DHHC" evidence="8">
    <location>
        <begin position="163"/>
        <end position="290"/>
    </location>
</feature>
<dbReference type="InterPro" id="IPR039859">
    <property type="entry name" value="PFA4/ZDH16/20/ERF2-like"/>
</dbReference>
<dbReference type="Proteomes" id="UP000035680">
    <property type="component" value="Unassembled WGS sequence"/>
</dbReference>
<dbReference type="EC" id="2.3.1.225" evidence="7"/>
<feature type="transmembrane region" description="Helical" evidence="7">
    <location>
        <begin position="208"/>
        <end position="235"/>
    </location>
</feature>
<dbReference type="Pfam" id="PF01529">
    <property type="entry name" value="DHHC"/>
    <property type="match status" value="1"/>
</dbReference>
<keyword evidence="6 7" id="KW-0012">Acyltransferase</keyword>
<dbReference type="PANTHER" id="PTHR12246">
    <property type="entry name" value="PALMITOYLTRANSFERASE ZDHHC16"/>
    <property type="match status" value="1"/>
</dbReference>
<comment type="domain">
    <text evidence="7">The DHHC domain is required for palmitoyltransferase activity.</text>
</comment>
<dbReference type="STRING" id="75913.A0A0K0F795"/>
<keyword evidence="9" id="KW-1185">Reference proteome</keyword>
<evidence type="ECO:0000313" key="10">
    <source>
        <dbReference type="WBParaSite" id="SVE_0469100.1"/>
    </source>
</evidence>
<keyword evidence="4 7" id="KW-1133">Transmembrane helix</keyword>
<evidence type="ECO:0000256" key="5">
    <source>
        <dbReference type="ARBA" id="ARBA00023136"/>
    </source>
</evidence>
<sequence>MVTLKNENDIEESNLHTTINVQNSTNHNTCGKRKHIFDLLINNKVCMVCINLVRWFPVVLVFGIVGWAYYAYVVILCFGVIDNLFKRIVFLIILHILAGLFMWSYLATVFTENGKIPEEFYLPYEINEDVKNAGSNDIAKEIVRRYVKMHNLPIQNRLYDQAYRYCHQCSLVKPDRAHHCSICRKCILKFDHHCPWVNNCVMYSNYKYFILFLGYGLVLCFFVALSNLDTIIFFIKGISSHSGTLNSVGTSFQLIFLEFISIMFGISLSCLFFFHIYLISKNRSTLESYKAPVFTFGVDKNAYNISLRHNFAEVFGKKPFYWFLPISSTFGDGIVFLYNGSGTAIYAHEEATISLNNITNSSTIRVIDNYSENRLQTMGDTSNFGLKNENDTRINKNGIQGSGIVYRTSTFTLSLKFKRINTESLSTSDEEEKSNYDNCLLECDNSMGETDIKDYNSQLENGNKLRFTIRSGVQYSSISQSDDL</sequence>
<keyword evidence="2 7" id="KW-0808">Transferase</keyword>